<dbReference type="GO" id="GO:0016627">
    <property type="term" value="F:oxidoreductase activity, acting on the CH-CH group of donors"/>
    <property type="evidence" value="ECO:0007669"/>
    <property type="project" value="TreeGrafter"/>
</dbReference>
<dbReference type="EMBL" id="WBMR01000011">
    <property type="protein sequence ID" value="KAB2387798.1"/>
    <property type="molecule type" value="Genomic_DNA"/>
</dbReference>
<organism evidence="3 4">
    <name type="scientific">Actinomadura montaniterrae</name>
    <dbReference type="NCBI Taxonomy" id="1803903"/>
    <lineage>
        <taxon>Bacteria</taxon>
        <taxon>Bacillati</taxon>
        <taxon>Actinomycetota</taxon>
        <taxon>Actinomycetes</taxon>
        <taxon>Streptosporangiales</taxon>
        <taxon>Thermomonosporaceae</taxon>
        <taxon>Actinomadura</taxon>
    </lineage>
</organism>
<evidence type="ECO:0000256" key="1">
    <source>
        <dbReference type="ARBA" id="ARBA00023002"/>
    </source>
</evidence>
<sequence length="143" mass="15463">MASEVIPDPATDFGERVRRRLTRETTIWLTTVGRDGTPQPNPVGFLWDGADSVLVYSQAGARRLANIRRRPLVSLNLDSGGGTDIVVLTGTAEILDGGPPVTGNPAWLEKYGEAIDARFGSATAFAERFSVPVRIRLTRVRGS</sequence>
<evidence type="ECO:0000313" key="3">
    <source>
        <dbReference type="EMBL" id="KAB2387798.1"/>
    </source>
</evidence>
<dbReference type="GO" id="GO:0070967">
    <property type="term" value="F:coenzyme F420 binding"/>
    <property type="evidence" value="ECO:0007669"/>
    <property type="project" value="TreeGrafter"/>
</dbReference>
<dbReference type="EC" id="1.-.-.-" evidence="3"/>
<dbReference type="InterPro" id="IPR019966">
    <property type="entry name" value="F420-dep_enz_PPOX_Rv3369"/>
</dbReference>
<dbReference type="GO" id="GO:0005829">
    <property type="term" value="C:cytosol"/>
    <property type="evidence" value="ECO:0007669"/>
    <property type="project" value="TreeGrafter"/>
</dbReference>
<dbReference type="Proteomes" id="UP000483004">
    <property type="component" value="Unassembled WGS sequence"/>
</dbReference>
<dbReference type="OrthoDB" id="157302at2"/>
<dbReference type="SUPFAM" id="SSF50475">
    <property type="entry name" value="FMN-binding split barrel"/>
    <property type="match status" value="1"/>
</dbReference>
<dbReference type="InterPro" id="IPR012349">
    <property type="entry name" value="Split_barrel_FMN-bd"/>
</dbReference>
<keyword evidence="1 3" id="KW-0560">Oxidoreductase</keyword>
<dbReference type="NCBIfam" id="TIGR03667">
    <property type="entry name" value="Rv3369"/>
    <property type="match status" value="1"/>
</dbReference>
<dbReference type="RefSeq" id="WP_151538985.1">
    <property type="nucleotide sequence ID" value="NZ_WBMR01000011.1"/>
</dbReference>
<evidence type="ECO:0000259" key="2">
    <source>
        <dbReference type="Pfam" id="PF01243"/>
    </source>
</evidence>
<evidence type="ECO:0000313" key="4">
    <source>
        <dbReference type="Proteomes" id="UP000483004"/>
    </source>
</evidence>
<proteinExistence type="predicted"/>
<dbReference type="Pfam" id="PF01243">
    <property type="entry name" value="PNPOx_N"/>
    <property type="match status" value="1"/>
</dbReference>
<dbReference type="InterPro" id="IPR011576">
    <property type="entry name" value="Pyridox_Oxase_N"/>
</dbReference>
<gene>
    <name evidence="3" type="ORF">F9B16_06325</name>
</gene>
<dbReference type="PANTHER" id="PTHR35176:SF6">
    <property type="entry name" value="HEME OXYGENASE HI_0854-RELATED"/>
    <property type="match status" value="1"/>
</dbReference>
<comment type="caution">
    <text evidence="3">The sequence shown here is derived from an EMBL/GenBank/DDBJ whole genome shotgun (WGS) entry which is preliminary data.</text>
</comment>
<feature type="domain" description="Pyridoxamine 5'-phosphate oxidase N-terminal" evidence="2">
    <location>
        <begin position="15"/>
        <end position="99"/>
    </location>
</feature>
<keyword evidence="4" id="KW-1185">Reference proteome</keyword>
<name>A0A6L3VZS8_9ACTN</name>
<dbReference type="PANTHER" id="PTHR35176">
    <property type="entry name" value="HEME OXYGENASE HI_0854-RELATED"/>
    <property type="match status" value="1"/>
</dbReference>
<dbReference type="AlphaFoldDB" id="A0A6L3VZS8"/>
<dbReference type="Gene3D" id="2.30.110.10">
    <property type="entry name" value="Electron Transport, Fmn-binding Protein, Chain A"/>
    <property type="match status" value="1"/>
</dbReference>
<dbReference type="InterPro" id="IPR052019">
    <property type="entry name" value="F420H2_bilvrd_red/Heme_oxyg"/>
</dbReference>
<accession>A0A6L3VZS8</accession>
<reference evidence="3 4" key="1">
    <citation type="submission" date="2019-09" db="EMBL/GenBank/DDBJ databases">
        <title>Actinomadura physcomitrii sp. nov., a novel actinomycete isolated from moss [Physcomitrium sphaericum (Ludw) Fuernr].</title>
        <authorList>
            <person name="Liu C."/>
            <person name="Zhuang X."/>
        </authorList>
    </citation>
    <scope>NUCLEOTIDE SEQUENCE [LARGE SCALE GENOMIC DNA]</scope>
    <source>
        <strain evidence="3 4">CYP1-1B</strain>
    </source>
</reference>
<protein>
    <submittedName>
        <fullName evidence="3">TIGR03667 family PPOX class F420-dependent oxidoreductase</fullName>
        <ecNumber evidence="3">1.-.-.-</ecNumber>
    </submittedName>
</protein>